<organism evidence="2 3">
    <name type="scientific">Morchella conica CCBAS932</name>
    <dbReference type="NCBI Taxonomy" id="1392247"/>
    <lineage>
        <taxon>Eukaryota</taxon>
        <taxon>Fungi</taxon>
        <taxon>Dikarya</taxon>
        <taxon>Ascomycota</taxon>
        <taxon>Pezizomycotina</taxon>
        <taxon>Pezizomycetes</taxon>
        <taxon>Pezizales</taxon>
        <taxon>Morchellaceae</taxon>
        <taxon>Morchella</taxon>
    </lineage>
</organism>
<evidence type="ECO:0000313" key="2">
    <source>
        <dbReference type="EMBL" id="RPB08296.1"/>
    </source>
</evidence>
<protein>
    <submittedName>
        <fullName evidence="2">Uncharacterized protein</fullName>
    </submittedName>
</protein>
<name>A0A3N4KCQ9_9PEZI</name>
<dbReference type="Proteomes" id="UP000277580">
    <property type="component" value="Unassembled WGS sequence"/>
</dbReference>
<reference evidence="2 3" key="1">
    <citation type="journal article" date="2018" name="Nat. Ecol. Evol.">
        <title>Pezizomycetes genomes reveal the molecular basis of ectomycorrhizal truffle lifestyle.</title>
        <authorList>
            <person name="Murat C."/>
            <person name="Payen T."/>
            <person name="Noel B."/>
            <person name="Kuo A."/>
            <person name="Morin E."/>
            <person name="Chen J."/>
            <person name="Kohler A."/>
            <person name="Krizsan K."/>
            <person name="Balestrini R."/>
            <person name="Da Silva C."/>
            <person name="Montanini B."/>
            <person name="Hainaut M."/>
            <person name="Levati E."/>
            <person name="Barry K.W."/>
            <person name="Belfiori B."/>
            <person name="Cichocki N."/>
            <person name="Clum A."/>
            <person name="Dockter R.B."/>
            <person name="Fauchery L."/>
            <person name="Guy J."/>
            <person name="Iotti M."/>
            <person name="Le Tacon F."/>
            <person name="Lindquist E.A."/>
            <person name="Lipzen A."/>
            <person name="Malagnac F."/>
            <person name="Mello A."/>
            <person name="Molinier V."/>
            <person name="Miyauchi S."/>
            <person name="Poulain J."/>
            <person name="Riccioni C."/>
            <person name="Rubini A."/>
            <person name="Sitrit Y."/>
            <person name="Splivallo R."/>
            <person name="Traeger S."/>
            <person name="Wang M."/>
            <person name="Zifcakova L."/>
            <person name="Wipf D."/>
            <person name="Zambonelli A."/>
            <person name="Paolocci F."/>
            <person name="Nowrousian M."/>
            <person name="Ottonello S."/>
            <person name="Baldrian P."/>
            <person name="Spatafora J.W."/>
            <person name="Henrissat B."/>
            <person name="Nagy L.G."/>
            <person name="Aury J.M."/>
            <person name="Wincker P."/>
            <person name="Grigoriev I.V."/>
            <person name="Bonfante P."/>
            <person name="Martin F.M."/>
        </authorList>
    </citation>
    <scope>NUCLEOTIDE SEQUENCE [LARGE SCALE GENOMIC DNA]</scope>
    <source>
        <strain evidence="2 3">CCBAS932</strain>
    </source>
</reference>
<proteinExistence type="predicted"/>
<gene>
    <name evidence="2" type="ORF">P167DRAFT_494354</name>
</gene>
<accession>A0A3N4KCQ9</accession>
<dbReference type="InParanoid" id="A0A3N4KCQ9"/>
<dbReference type="OrthoDB" id="5366485at2759"/>
<feature type="compositionally biased region" description="Low complexity" evidence="1">
    <location>
        <begin position="29"/>
        <end position="40"/>
    </location>
</feature>
<sequence length="158" mass="17091">MSSDADYAAFLKKSQKDYSQSYEEDPSKQAATTTASTAQSEVHPAVRALGERFFVSDADEPFEGVSFAWDKGTLPTEDEFGDLIGVQNGREIKLLEPNKWDVHGEYQDVIEAVTKASSGAAVKVYRVEGAGSRVEYFVVGVDSGEGKVVGVKVLSIES</sequence>
<dbReference type="Pfam" id="PF23151">
    <property type="entry name" value="NuiA_2"/>
    <property type="match status" value="1"/>
</dbReference>
<dbReference type="AlphaFoldDB" id="A0A3N4KCQ9"/>
<evidence type="ECO:0000256" key="1">
    <source>
        <dbReference type="SAM" id="MobiDB-lite"/>
    </source>
</evidence>
<evidence type="ECO:0000313" key="3">
    <source>
        <dbReference type="Proteomes" id="UP000277580"/>
    </source>
</evidence>
<dbReference type="PANTHER" id="PTHR42093">
    <property type="match status" value="1"/>
</dbReference>
<keyword evidence="3" id="KW-1185">Reference proteome</keyword>
<dbReference type="PANTHER" id="PTHR42093:SF1">
    <property type="match status" value="1"/>
</dbReference>
<dbReference type="InterPro" id="IPR056539">
    <property type="entry name" value="NuiA-like"/>
</dbReference>
<dbReference type="EMBL" id="ML119165">
    <property type="protein sequence ID" value="RPB08296.1"/>
    <property type="molecule type" value="Genomic_DNA"/>
</dbReference>
<feature type="region of interest" description="Disordered" evidence="1">
    <location>
        <begin position="15"/>
        <end position="42"/>
    </location>
</feature>